<accession>A0A1V1P2P5</accession>
<proteinExistence type="predicted"/>
<comment type="caution">
    <text evidence="1">The sequence shown here is derived from an EMBL/GenBank/DDBJ whole genome shotgun (WGS) entry which is preliminary data.</text>
</comment>
<dbReference type="AlphaFoldDB" id="A0A1V1P2P5"/>
<reference evidence="2" key="1">
    <citation type="submission" date="2012-11" db="EMBL/GenBank/DDBJ databases">
        <authorList>
            <person name="Lucero-Rivera Y.E."/>
            <person name="Tovar-Ramirez D."/>
        </authorList>
    </citation>
    <scope>NUCLEOTIDE SEQUENCE [LARGE SCALE GENOMIC DNA]</scope>
    <source>
        <strain evidence="2">Araruama</strain>
    </source>
</reference>
<evidence type="ECO:0000313" key="1">
    <source>
        <dbReference type="EMBL" id="ETR69078.1"/>
    </source>
</evidence>
<evidence type="ECO:0000313" key="2">
    <source>
        <dbReference type="Proteomes" id="UP000189670"/>
    </source>
</evidence>
<gene>
    <name evidence="1" type="ORF">OMM_04169</name>
</gene>
<dbReference type="Proteomes" id="UP000189670">
    <property type="component" value="Unassembled WGS sequence"/>
</dbReference>
<protein>
    <submittedName>
        <fullName evidence="1">Uncharacterized protein</fullName>
    </submittedName>
</protein>
<organism evidence="1 2">
    <name type="scientific">Candidatus Magnetoglobus multicellularis str. Araruama</name>
    <dbReference type="NCBI Taxonomy" id="890399"/>
    <lineage>
        <taxon>Bacteria</taxon>
        <taxon>Pseudomonadati</taxon>
        <taxon>Thermodesulfobacteriota</taxon>
        <taxon>Desulfobacteria</taxon>
        <taxon>Desulfobacterales</taxon>
        <taxon>Desulfobacteraceae</taxon>
        <taxon>Candidatus Magnetoglobus</taxon>
    </lineage>
</organism>
<dbReference type="EMBL" id="ATBP01000745">
    <property type="protein sequence ID" value="ETR69078.1"/>
    <property type="molecule type" value="Genomic_DNA"/>
</dbReference>
<sequence length="293" mass="33297">MKHIIIFFILLFPIVALAGEGYQGLWIGQIELTDVSEITDYTTPKPVKHVFDMTILLHVDNNNDVNLLRHVTVMKKKERKFATINGDPIPADIELPEFPPIGVDLDTSSGELGEFFSNSENDNYTIGEFYTPVLITNDSLLPEYEGVVKRNGKLIGIRFGTVAYGFDPYTTTTTDITKNPPETTEIIERVIKKMDGKITIGQEITCKLIISENHSTNPFKHLYHPDHKKGKKITRTIRLFFSEDQKNNDPDDEKFTLTGIYKEEMIGLHKNPINIAGKFNIQQISDVNKLNDR</sequence>
<name>A0A1V1P2P5_9BACT</name>